<dbReference type="SUPFAM" id="SSF102114">
    <property type="entry name" value="Radical SAM enzymes"/>
    <property type="match status" value="1"/>
</dbReference>
<keyword evidence="2" id="KW-0408">Iron</keyword>
<dbReference type="SFLD" id="SFLDG01084">
    <property type="entry name" value="Uncharacterised_Radical_SAM_Su"/>
    <property type="match status" value="1"/>
</dbReference>
<gene>
    <name evidence="6" type="ORF">JL106_06945</name>
</gene>
<organism evidence="6 7">
    <name type="scientific">Nakamurella leprariae</name>
    <dbReference type="NCBI Taxonomy" id="2803911"/>
    <lineage>
        <taxon>Bacteria</taxon>
        <taxon>Bacillati</taxon>
        <taxon>Actinomycetota</taxon>
        <taxon>Actinomycetes</taxon>
        <taxon>Nakamurellales</taxon>
        <taxon>Nakamurellaceae</taxon>
        <taxon>Nakamurella</taxon>
    </lineage>
</organism>
<dbReference type="InterPro" id="IPR007197">
    <property type="entry name" value="rSAM"/>
</dbReference>
<dbReference type="AlphaFoldDB" id="A0A939BYE8"/>
<comment type="caution">
    <text evidence="6">The sequence shown here is derived from an EMBL/GenBank/DDBJ whole genome shotgun (WGS) entry which is preliminary data.</text>
</comment>
<dbReference type="Pfam" id="PF04055">
    <property type="entry name" value="Radical_SAM"/>
    <property type="match status" value="1"/>
</dbReference>
<evidence type="ECO:0000256" key="1">
    <source>
        <dbReference type="ARBA" id="ARBA00022723"/>
    </source>
</evidence>
<sequence length="358" mass="39090">MRWERQAVREDDVGALPGMRRLESVMPGWLRSVRTPEFAGVTFHEVHCRSGLNKVPGSSPMPFRWTVNPYRGCTHACVYCFARRTHSYLELDPGADFDAQIVVKTNIGAVVRREVFTPRWQHEQVAMGTNTDPYQRAEGRYRLMPPVIEALADSGTPFSILTKGTTLARDLPLLGRAARDVPVGMGVSLALLDPALQHRLEPGTPAPKARLELIRRIRDAGLPCGVLVAPVLPHLTDTSEQLDALIGELAAAGVTGVSAVALHLRPGAREWFFAWLQREHPQLVQRYTRLYAGGANLPRAYRAQLTERVRTIAAAHGIGGGGLRLPDRPGGLPGDEESSFPDGSLPAVATDAPALSLF</sequence>
<dbReference type="PANTHER" id="PTHR43432:SF3">
    <property type="entry name" value="SLR0285 PROTEIN"/>
    <property type="match status" value="1"/>
</dbReference>
<dbReference type="EMBL" id="JAERWK010000008">
    <property type="protein sequence ID" value="MBM9467020.1"/>
    <property type="molecule type" value="Genomic_DNA"/>
</dbReference>
<dbReference type="GO" id="GO:0003824">
    <property type="term" value="F:catalytic activity"/>
    <property type="evidence" value="ECO:0007669"/>
    <property type="project" value="InterPro"/>
</dbReference>
<dbReference type="GO" id="GO:0046872">
    <property type="term" value="F:metal ion binding"/>
    <property type="evidence" value="ECO:0007669"/>
    <property type="project" value="UniProtKB-KW"/>
</dbReference>
<reference evidence="6" key="1">
    <citation type="submission" date="2021-01" db="EMBL/GenBank/DDBJ databases">
        <title>YIM 132084 draft genome.</title>
        <authorList>
            <person name="An D."/>
        </authorList>
    </citation>
    <scope>NUCLEOTIDE SEQUENCE</scope>
    <source>
        <strain evidence="6">YIM 132084</strain>
    </source>
</reference>
<evidence type="ECO:0000313" key="7">
    <source>
        <dbReference type="Proteomes" id="UP000663792"/>
    </source>
</evidence>
<keyword evidence="1" id="KW-0479">Metal-binding</keyword>
<dbReference type="InterPro" id="IPR058240">
    <property type="entry name" value="rSAM_sf"/>
</dbReference>
<dbReference type="PANTHER" id="PTHR43432">
    <property type="entry name" value="SLR0285 PROTEIN"/>
    <property type="match status" value="1"/>
</dbReference>
<feature type="domain" description="Radical SAM core" evidence="5">
    <location>
        <begin position="59"/>
        <end position="308"/>
    </location>
</feature>
<dbReference type="SFLD" id="SFLDS00029">
    <property type="entry name" value="Radical_SAM"/>
    <property type="match status" value="1"/>
</dbReference>
<dbReference type="PROSITE" id="PS51918">
    <property type="entry name" value="RADICAL_SAM"/>
    <property type="match status" value="1"/>
</dbReference>
<dbReference type="CDD" id="cd01335">
    <property type="entry name" value="Radical_SAM"/>
    <property type="match status" value="1"/>
</dbReference>
<evidence type="ECO:0000256" key="3">
    <source>
        <dbReference type="ARBA" id="ARBA00023014"/>
    </source>
</evidence>
<keyword evidence="7" id="KW-1185">Reference proteome</keyword>
<dbReference type="Gene3D" id="3.80.30.30">
    <property type="match status" value="1"/>
</dbReference>
<dbReference type="GO" id="GO:0051536">
    <property type="term" value="F:iron-sulfur cluster binding"/>
    <property type="evidence" value="ECO:0007669"/>
    <property type="project" value="UniProtKB-KW"/>
</dbReference>
<dbReference type="NCBIfam" id="NF038135">
    <property type="entry name" value="rSAM_Rv2578c"/>
    <property type="match status" value="1"/>
</dbReference>
<evidence type="ECO:0000313" key="6">
    <source>
        <dbReference type="EMBL" id="MBM9467020.1"/>
    </source>
</evidence>
<dbReference type="RefSeq" id="WP_205259949.1">
    <property type="nucleotide sequence ID" value="NZ_JAERWK010000008.1"/>
</dbReference>
<evidence type="ECO:0000259" key="5">
    <source>
        <dbReference type="PROSITE" id="PS51918"/>
    </source>
</evidence>
<keyword evidence="3" id="KW-0411">Iron-sulfur</keyword>
<dbReference type="Proteomes" id="UP000663792">
    <property type="component" value="Unassembled WGS sequence"/>
</dbReference>
<protein>
    <submittedName>
        <fullName evidence="6">Rv2578c family radical SAM protein</fullName>
    </submittedName>
</protein>
<accession>A0A939BYE8</accession>
<evidence type="ECO:0000256" key="4">
    <source>
        <dbReference type="SAM" id="MobiDB-lite"/>
    </source>
</evidence>
<name>A0A939BYE8_9ACTN</name>
<dbReference type="InterPro" id="IPR040086">
    <property type="entry name" value="MJ0683-like"/>
</dbReference>
<feature type="region of interest" description="Disordered" evidence="4">
    <location>
        <begin position="323"/>
        <end position="345"/>
    </location>
</feature>
<proteinExistence type="predicted"/>
<evidence type="ECO:0000256" key="2">
    <source>
        <dbReference type="ARBA" id="ARBA00023004"/>
    </source>
</evidence>